<dbReference type="SUPFAM" id="SSF54695">
    <property type="entry name" value="POZ domain"/>
    <property type="match status" value="1"/>
</dbReference>
<evidence type="ECO:0000256" key="2">
    <source>
        <dbReference type="PROSITE-ProRule" id="PRU00235"/>
    </source>
</evidence>
<dbReference type="InterPro" id="IPR000408">
    <property type="entry name" value="Reg_chr_condens"/>
</dbReference>
<evidence type="ECO:0000256" key="1">
    <source>
        <dbReference type="ARBA" id="ARBA00022737"/>
    </source>
</evidence>
<dbReference type="EMBL" id="SDOV01000008">
    <property type="protein sequence ID" value="KAH7637975.1"/>
    <property type="molecule type" value="Genomic_DNA"/>
</dbReference>
<dbReference type="InterPro" id="IPR051210">
    <property type="entry name" value="Ub_ligase/GEF_domain"/>
</dbReference>
<dbReference type="SUPFAM" id="SSF50985">
    <property type="entry name" value="RCC1/BLIP-II"/>
    <property type="match status" value="1"/>
</dbReference>
<evidence type="ECO:0000259" key="3">
    <source>
        <dbReference type="PROSITE" id="PS50097"/>
    </source>
</evidence>
<accession>A0A9D4SEE1</accession>
<feature type="domain" description="BTB" evidence="3">
    <location>
        <begin position="372"/>
        <end position="437"/>
    </location>
</feature>
<protein>
    <recommendedName>
        <fullName evidence="3">BTB domain-containing protein</fullName>
    </recommendedName>
</protein>
<organism evidence="4">
    <name type="scientific">Dermatophagoides farinae</name>
    <name type="common">American house dust mite</name>
    <dbReference type="NCBI Taxonomy" id="6954"/>
    <lineage>
        <taxon>Eukaryota</taxon>
        <taxon>Metazoa</taxon>
        <taxon>Ecdysozoa</taxon>
        <taxon>Arthropoda</taxon>
        <taxon>Chelicerata</taxon>
        <taxon>Arachnida</taxon>
        <taxon>Acari</taxon>
        <taxon>Acariformes</taxon>
        <taxon>Sarcoptiformes</taxon>
        <taxon>Astigmata</taxon>
        <taxon>Psoroptidia</taxon>
        <taxon>Analgoidea</taxon>
        <taxon>Pyroglyphidae</taxon>
        <taxon>Dermatophagoidinae</taxon>
        <taxon>Dermatophagoides</taxon>
    </lineage>
</organism>
<reference evidence="4" key="1">
    <citation type="submission" date="2020-06" db="EMBL/GenBank/DDBJ databases">
        <authorList>
            <person name="Ji K."/>
            <person name="Li J."/>
        </authorList>
    </citation>
    <scope>NUCLEOTIDE SEQUENCE</scope>
    <source>
        <strain evidence="4">JKM2019</strain>
        <tissue evidence="4">Whole body</tissue>
    </source>
</reference>
<name>A0A9D4SEE1_DERFA</name>
<feature type="repeat" description="RCC1" evidence="2">
    <location>
        <begin position="250"/>
        <end position="298"/>
    </location>
</feature>
<feature type="repeat" description="RCC1" evidence="2">
    <location>
        <begin position="194"/>
        <end position="249"/>
    </location>
</feature>
<comment type="caution">
    <text evidence="4">The sequence shown here is derived from an EMBL/GenBank/DDBJ whole genome shotgun (WGS) entry which is preliminary data.</text>
</comment>
<evidence type="ECO:0000313" key="4">
    <source>
        <dbReference type="EMBL" id="KAH7637975.1"/>
    </source>
</evidence>
<proteinExistence type="predicted"/>
<dbReference type="PANTHER" id="PTHR22870">
    <property type="entry name" value="REGULATOR OF CHROMOSOME CONDENSATION"/>
    <property type="match status" value="1"/>
</dbReference>
<dbReference type="Gene3D" id="3.30.710.10">
    <property type="entry name" value="Potassium Channel Kv1.1, Chain A"/>
    <property type="match status" value="1"/>
</dbReference>
<dbReference type="InterPro" id="IPR000210">
    <property type="entry name" value="BTB/POZ_dom"/>
</dbReference>
<keyword evidence="1" id="KW-0677">Repeat</keyword>
<gene>
    <name evidence="4" type="ORF">HUG17_9079</name>
</gene>
<dbReference type="PANTHER" id="PTHR22870:SF408">
    <property type="entry name" value="OS09G0560450 PROTEIN"/>
    <property type="match status" value="1"/>
</dbReference>
<dbReference type="Gene3D" id="2.130.10.30">
    <property type="entry name" value="Regulator of chromosome condensation 1/beta-lactamase-inhibitor protein II"/>
    <property type="match status" value="1"/>
</dbReference>
<dbReference type="Pfam" id="PF25390">
    <property type="entry name" value="WD40_RLD"/>
    <property type="match status" value="1"/>
</dbReference>
<sequence>MARSLTESIDIDLFQYDFGNIDQKFLQSVVSIIRLAKKGHEKQFLLMTKEATFAYGEQICLWLSLEHDMSKPQRISCLDDMKIVQVDYGRDFVAILTDDGRVYLASDDSKWKTNKTLRLISNDNHRFKMIACGWSHLLMLRKDGHVFAMGVNYWGQITGNIKSSYENMIHIDNLENVKLIACGAGHSFSITNKGEIYSWGFNCCGQLGFGGKDVRDTPCFVAFPNVDLIDMRIKVIVAGQLFSFFLFENGHVWGCGINFNGELGLGDDIRRSKLTKIPIENVQQIACSKFDSFSLAYDGSSYYAWGKTKYGKWSSPRKLDNSHSSFASASTMILSSPLTFGLTSTIHLFGSHDSISYKCKSITQLFDNQDNYDVEFIIGKKRIKAYKCYLKSASEYYRRTFSGIWIEKDEVTIENYSYDTYYAYLRMLHTSKVHINRQNITELVDLANCYGDKRLIEYCETFIQNDLDEQTMPTYLPLINKYEMKELHAKLAHISI</sequence>
<dbReference type="PROSITE" id="PS00626">
    <property type="entry name" value="RCC1_2"/>
    <property type="match status" value="2"/>
</dbReference>
<dbReference type="AlphaFoldDB" id="A0A9D4SEE1"/>
<dbReference type="Proteomes" id="UP000828236">
    <property type="component" value="Unassembled WGS sequence"/>
</dbReference>
<dbReference type="PROSITE" id="PS50097">
    <property type="entry name" value="BTB"/>
    <property type="match status" value="1"/>
</dbReference>
<dbReference type="InterPro" id="IPR009091">
    <property type="entry name" value="RCC1/BLIP-II"/>
</dbReference>
<reference evidence="4" key="2">
    <citation type="journal article" date="2021" name="World Allergy Organ. J.">
        <title>Chromosome-level assembly of Dermatophagoides farinae genome and transcriptome reveals two novel allergens Der f 37 and Der f 39.</title>
        <authorList>
            <person name="Chen J."/>
            <person name="Cai Z."/>
            <person name="Fan D."/>
            <person name="Hu J."/>
            <person name="Hou Y."/>
            <person name="He Y."/>
            <person name="Zhang Z."/>
            <person name="Zhao Z."/>
            <person name="Gao P."/>
            <person name="Hu W."/>
            <person name="Sun J."/>
            <person name="Li J."/>
            <person name="Ji K."/>
        </authorList>
    </citation>
    <scope>NUCLEOTIDE SEQUENCE</scope>
    <source>
        <strain evidence="4">JKM2019</strain>
    </source>
</reference>
<dbReference type="Pfam" id="PF00651">
    <property type="entry name" value="BTB"/>
    <property type="match status" value="1"/>
</dbReference>
<dbReference type="SMART" id="SM00225">
    <property type="entry name" value="BTB"/>
    <property type="match status" value="1"/>
</dbReference>
<dbReference type="PROSITE" id="PS50012">
    <property type="entry name" value="RCC1_3"/>
    <property type="match status" value="2"/>
</dbReference>
<dbReference type="InterPro" id="IPR058923">
    <property type="entry name" value="RCC1-like_dom"/>
</dbReference>
<dbReference type="InterPro" id="IPR011333">
    <property type="entry name" value="SKP1/BTB/POZ_sf"/>
</dbReference>